<evidence type="ECO:0000256" key="1">
    <source>
        <dbReference type="SAM" id="SignalP"/>
    </source>
</evidence>
<sequence length="254" mass="28475">MAEVIGVITGLIGLLPVAAQVVSCYRNARTKEAEARVCAKELKAIEVDLEVQEGRGNLEGQVVRAMIEDPLHPLWKDQQLDDCLRACLARSYHVCENVIETIVEILQDIQHGLVSFDLVRSQRVKGKSLRKIFRRLQQSFKISFDRPWYEKKLDRLRNSNQDLEALRSQLYTFQRTQQLAAAPQTPSAPLPQSISRVREVSVETHKAITETFSSDDTSHVSYAAALCVNAETEDSAGEQLSFDMAISFNSSVGL</sequence>
<keyword evidence="3" id="KW-1185">Reference proteome</keyword>
<evidence type="ECO:0008006" key="4">
    <source>
        <dbReference type="Google" id="ProtNLM"/>
    </source>
</evidence>
<feature type="signal peptide" evidence="1">
    <location>
        <begin position="1"/>
        <end position="19"/>
    </location>
</feature>
<name>A0ABR1HSF8_9HYPO</name>
<dbReference type="EMBL" id="JAZAVK010000093">
    <property type="protein sequence ID" value="KAK7424152.1"/>
    <property type="molecule type" value="Genomic_DNA"/>
</dbReference>
<organism evidence="2 3">
    <name type="scientific">Neonectria magnoliae</name>
    <dbReference type="NCBI Taxonomy" id="2732573"/>
    <lineage>
        <taxon>Eukaryota</taxon>
        <taxon>Fungi</taxon>
        <taxon>Dikarya</taxon>
        <taxon>Ascomycota</taxon>
        <taxon>Pezizomycotina</taxon>
        <taxon>Sordariomycetes</taxon>
        <taxon>Hypocreomycetidae</taxon>
        <taxon>Hypocreales</taxon>
        <taxon>Nectriaceae</taxon>
        <taxon>Neonectria</taxon>
    </lineage>
</organism>
<dbReference type="PANTHER" id="PTHR35186:SF4">
    <property type="entry name" value="PRION-INHIBITION AND PROPAGATION HELO DOMAIN-CONTAINING PROTEIN"/>
    <property type="match status" value="1"/>
</dbReference>
<protein>
    <recommendedName>
        <fullName evidence="4">Fungal N-terminal domain-containing protein</fullName>
    </recommendedName>
</protein>
<accession>A0ABR1HSF8</accession>
<evidence type="ECO:0000313" key="3">
    <source>
        <dbReference type="Proteomes" id="UP001498421"/>
    </source>
</evidence>
<evidence type="ECO:0000313" key="2">
    <source>
        <dbReference type="EMBL" id="KAK7424152.1"/>
    </source>
</evidence>
<dbReference type="PANTHER" id="PTHR35186">
    <property type="entry name" value="ANK_REP_REGION DOMAIN-CONTAINING PROTEIN"/>
    <property type="match status" value="1"/>
</dbReference>
<proteinExistence type="predicted"/>
<reference evidence="2 3" key="1">
    <citation type="journal article" date="2025" name="Microbiol. Resour. Announc.">
        <title>Draft genome sequences for Neonectria magnoliae and Neonectria punicea, canker pathogens of Liriodendron tulipifera and Acer saccharum in West Virginia.</title>
        <authorList>
            <person name="Petronek H.M."/>
            <person name="Kasson M.T."/>
            <person name="Metheny A.M."/>
            <person name="Stauder C.M."/>
            <person name="Lovett B."/>
            <person name="Lynch S.C."/>
            <person name="Garnas J.R."/>
            <person name="Kasson L.R."/>
            <person name="Stajich J.E."/>
        </authorList>
    </citation>
    <scope>NUCLEOTIDE SEQUENCE [LARGE SCALE GENOMIC DNA]</scope>
    <source>
        <strain evidence="2 3">NRRL 64651</strain>
    </source>
</reference>
<keyword evidence="1" id="KW-0732">Signal</keyword>
<feature type="chain" id="PRO_5046459311" description="Fungal N-terminal domain-containing protein" evidence="1">
    <location>
        <begin position="20"/>
        <end position="254"/>
    </location>
</feature>
<comment type="caution">
    <text evidence="2">The sequence shown here is derived from an EMBL/GenBank/DDBJ whole genome shotgun (WGS) entry which is preliminary data.</text>
</comment>
<dbReference type="Proteomes" id="UP001498421">
    <property type="component" value="Unassembled WGS sequence"/>
</dbReference>
<gene>
    <name evidence="2" type="ORF">QQZ08_008758</name>
</gene>